<dbReference type="InterPro" id="IPR006121">
    <property type="entry name" value="HMA_dom"/>
</dbReference>
<dbReference type="GO" id="GO:0016887">
    <property type="term" value="F:ATP hydrolysis activity"/>
    <property type="evidence" value="ECO:0007669"/>
    <property type="project" value="InterPro"/>
</dbReference>
<evidence type="ECO:0000313" key="13">
    <source>
        <dbReference type="Proteomes" id="UP000195514"/>
    </source>
</evidence>
<dbReference type="InterPro" id="IPR023299">
    <property type="entry name" value="ATPase_P-typ_cyto_dom_N"/>
</dbReference>
<gene>
    <name evidence="12" type="primary">cadA</name>
    <name evidence="12" type="ORF">CFX1CAM_0257</name>
</gene>
<dbReference type="InterPro" id="IPR044492">
    <property type="entry name" value="P_typ_ATPase_HD_dom"/>
</dbReference>
<proteinExistence type="inferred from homology"/>
<dbReference type="InterPro" id="IPR001757">
    <property type="entry name" value="P_typ_ATPase"/>
</dbReference>
<dbReference type="NCBIfam" id="TIGR01512">
    <property type="entry name" value="ATPase-IB2_Cd"/>
    <property type="match status" value="1"/>
</dbReference>
<dbReference type="Gene3D" id="3.30.70.100">
    <property type="match status" value="1"/>
</dbReference>
<evidence type="ECO:0000256" key="1">
    <source>
        <dbReference type="ARBA" id="ARBA00004651"/>
    </source>
</evidence>
<evidence type="ECO:0000256" key="3">
    <source>
        <dbReference type="ARBA" id="ARBA00022692"/>
    </source>
</evidence>
<keyword evidence="4 10" id="KW-0479">Metal-binding</keyword>
<dbReference type="GO" id="GO:0046872">
    <property type="term" value="F:metal ion binding"/>
    <property type="evidence" value="ECO:0007669"/>
    <property type="project" value="UniProtKB-KW"/>
</dbReference>
<feature type="transmembrane region" description="Helical" evidence="10">
    <location>
        <begin position="355"/>
        <end position="384"/>
    </location>
</feature>
<dbReference type="GO" id="GO:0015086">
    <property type="term" value="F:cadmium ion transmembrane transporter activity"/>
    <property type="evidence" value="ECO:0007669"/>
    <property type="project" value="TreeGrafter"/>
</dbReference>
<dbReference type="SUPFAM" id="SSF55008">
    <property type="entry name" value="HMA, heavy metal-associated domain"/>
    <property type="match status" value="1"/>
</dbReference>
<comment type="similarity">
    <text evidence="2 10">Belongs to the cation transport ATPase (P-type) (TC 3.A.3) family. Type IB subfamily.</text>
</comment>
<dbReference type="EC" id="3.6.3.3" evidence="12"/>
<dbReference type="InterPro" id="IPR036412">
    <property type="entry name" value="HAD-like_sf"/>
</dbReference>
<keyword evidence="7" id="KW-1278">Translocase</keyword>
<dbReference type="SUPFAM" id="SSF81665">
    <property type="entry name" value="Calcium ATPase, transmembrane domain M"/>
    <property type="match status" value="1"/>
</dbReference>
<keyword evidence="6 10" id="KW-0067">ATP-binding</keyword>
<evidence type="ECO:0000256" key="7">
    <source>
        <dbReference type="ARBA" id="ARBA00022967"/>
    </source>
</evidence>
<dbReference type="GO" id="GO:0019829">
    <property type="term" value="F:ATPase-coupled monoatomic cation transmembrane transporter activity"/>
    <property type="evidence" value="ECO:0007669"/>
    <property type="project" value="InterPro"/>
</dbReference>
<dbReference type="InterPro" id="IPR008250">
    <property type="entry name" value="ATPase_P-typ_transduc_dom_A_sf"/>
</dbReference>
<dbReference type="OrthoDB" id="135399at2"/>
<feature type="transmembrane region" description="Helical" evidence="10">
    <location>
        <begin position="321"/>
        <end position="343"/>
    </location>
</feature>
<keyword evidence="9 10" id="KW-0472">Membrane</keyword>
<dbReference type="SFLD" id="SFLDG00002">
    <property type="entry name" value="C1.7:_P-type_atpase_like"/>
    <property type="match status" value="1"/>
</dbReference>
<dbReference type="EMBL" id="LT859958">
    <property type="protein sequence ID" value="SMX53323.1"/>
    <property type="molecule type" value="Genomic_DNA"/>
</dbReference>
<dbReference type="PROSITE" id="PS50846">
    <property type="entry name" value="HMA_2"/>
    <property type="match status" value="1"/>
</dbReference>
<dbReference type="PRINTS" id="PR00941">
    <property type="entry name" value="CDATPASE"/>
</dbReference>
<evidence type="ECO:0000256" key="5">
    <source>
        <dbReference type="ARBA" id="ARBA00022741"/>
    </source>
</evidence>
<keyword evidence="3 10" id="KW-0812">Transmembrane</keyword>
<feature type="transmembrane region" description="Helical" evidence="10">
    <location>
        <begin position="121"/>
        <end position="145"/>
    </location>
</feature>
<dbReference type="PRINTS" id="PR00119">
    <property type="entry name" value="CATATPASE"/>
</dbReference>
<evidence type="ECO:0000256" key="2">
    <source>
        <dbReference type="ARBA" id="ARBA00006024"/>
    </source>
</evidence>
<accession>A0A1Y6K0Z5</accession>
<dbReference type="KEGG" id="abat:CFX1CAM_0257"/>
<dbReference type="Gene3D" id="3.40.50.1000">
    <property type="entry name" value="HAD superfamily/HAD-like"/>
    <property type="match status" value="1"/>
</dbReference>
<dbReference type="InterPro" id="IPR059000">
    <property type="entry name" value="ATPase_P-type_domA"/>
</dbReference>
<feature type="transmembrane region" description="Helical" evidence="10">
    <location>
        <begin position="672"/>
        <end position="693"/>
    </location>
</feature>
<sequence>MTETKLKITGLDCIDCARGLEASVAAAPGVEAVELHFFDGSLTVRGAVDEGQLRKLVTQLGYGVDDGKSASLPPAAEANALGGFWRYMLQQIEAKLALIAGAIILLSLALNWLGAPRWTAIALQIGALILAGWPIARSGLVNLWVNRSFNINFLMTVAGIGAVAIGEYAEAASMILLFSIAEALEGFTNERARGAIAQLKELTPTHALKLADGKELLVPVERLSPGDTILVSPGERIPIDGAVLEGNSDVDQAAITGESIPVWKAPGDEVFGGTVNGSGKLVIQVTRLVGDSSLHRIIELVTQAQSHQSQSQKFIDRFAHYYTPAMVLLALLVAMIPPLFLGAPFLNPADGSRGWLYRALALLIISCPCALVISTPVTMVAGLTRAARAGVLFKGSVFLEALSKLRTFAFDKTGTLTRGEPQVVDSRDLDCQGEADCEPCNNMIALAYALERHSTHPLAQAITREAEHRGLTECYPAAENLVARGGMGLEGVINGHLMTIGSRRLFAEEHNVPPQVDAWVEQAEAEGKTAMLLCDGQQVRGFIAVADTLRKESAAVISELKDMGKKTILLTGDNRVVANKVGGDIGIDEVRASLLPGDKQQIVEILRQDYGPIAMVGDGINDAPALAAANLGIAMGGSGSAQAMETADVVLMADDLHKLPFSIRLSAFANRLIRQNISFSLGSKLLVAVLALFGFTPLWLAVLADMGVSLLVTLNGLRALRFEREKVEARNS</sequence>
<dbReference type="SUPFAM" id="SSF81653">
    <property type="entry name" value="Calcium ATPase, transduction domain A"/>
    <property type="match status" value="1"/>
</dbReference>
<dbReference type="PANTHER" id="PTHR48085">
    <property type="entry name" value="CADMIUM/ZINC-TRANSPORTING ATPASE HMA2-RELATED"/>
    <property type="match status" value="1"/>
</dbReference>
<evidence type="ECO:0000256" key="9">
    <source>
        <dbReference type="ARBA" id="ARBA00023136"/>
    </source>
</evidence>
<protein>
    <submittedName>
        <fullName evidence="12">Putative cadmium-transporting ATPase</fullName>
        <ecNumber evidence="12">3.6.3.3</ecNumber>
    </submittedName>
</protein>
<feature type="domain" description="HMA" evidence="11">
    <location>
        <begin position="2"/>
        <end position="65"/>
    </location>
</feature>
<dbReference type="NCBIfam" id="TIGR01525">
    <property type="entry name" value="ATPase-IB_hvy"/>
    <property type="match status" value="1"/>
</dbReference>
<dbReference type="GO" id="GO:0005524">
    <property type="term" value="F:ATP binding"/>
    <property type="evidence" value="ECO:0007669"/>
    <property type="project" value="UniProtKB-UniRule"/>
</dbReference>
<dbReference type="InterPro" id="IPR036163">
    <property type="entry name" value="HMA_dom_sf"/>
</dbReference>
<dbReference type="InterPro" id="IPR023214">
    <property type="entry name" value="HAD_sf"/>
</dbReference>
<dbReference type="GO" id="GO:0005886">
    <property type="term" value="C:plasma membrane"/>
    <property type="evidence" value="ECO:0007669"/>
    <property type="project" value="UniProtKB-SubCell"/>
</dbReference>
<dbReference type="Gene3D" id="3.40.1110.10">
    <property type="entry name" value="Calcium-transporting ATPase, cytoplasmic domain N"/>
    <property type="match status" value="1"/>
</dbReference>
<keyword evidence="8 10" id="KW-1133">Transmembrane helix</keyword>
<dbReference type="PROSITE" id="PS00154">
    <property type="entry name" value="ATPASE_E1_E2"/>
    <property type="match status" value="1"/>
</dbReference>
<dbReference type="InterPro" id="IPR027256">
    <property type="entry name" value="P-typ_ATPase_IB"/>
</dbReference>
<evidence type="ECO:0000256" key="10">
    <source>
        <dbReference type="RuleBase" id="RU362081"/>
    </source>
</evidence>
<evidence type="ECO:0000256" key="4">
    <source>
        <dbReference type="ARBA" id="ARBA00022723"/>
    </source>
</evidence>
<dbReference type="CDD" id="cd00371">
    <property type="entry name" value="HMA"/>
    <property type="match status" value="1"/>
</dbReference>
<keyword evidence="5 10" id="KW-0547">Nucleotide-binding</keyword>
<dbReference type="AlphaFoldDB" id="A0A1Y6K0Z5"/>
<evidence type="ECO:0000256" key="8">
    <source>
        <dbReference type="ARBA" id="ARBA00022989"/>
    </source>
</evidence>
<feature type="transmembrane region" description="Helical" evidence="10">
    <location>
        <begin position="96"/>
        <end position="115"/>
    </location>
</feature>
<dbReference type="SFLD" id="SFLDS00003">
    <property type="entry name" value="Haloacid_Dehalogenase"/>
    <property type="match status" value="1"/>
</dbReference>
<evidence type="ECO:0000313" key="12">
    <source>
        <dbReference type="EMBL" id="SMX53323.1"/>
    </source>
</evidence>
<evidence type="ECO:0000256" key="6">
    <source>
        <dbReference type="ARBA" id="ARBA00022840"/>
    </source>
</evidence>
<dbReference type="SUPFAM" id="SSF56784">
    <property type="entry name" value="HAD-like"/>
    <property type="match status" value="1"/>
</dbReference>
<organism evidence="12 13">
    <name type="scientific">Candidatus Brevifilum fermentans</name>
    <dbReference type="NCBI Taxonomy" id="1986204"/>
    <lineage>
        <taxon>Bacteria</taxon>
        <taxon>Bacillati</taxon>
        <taxon>Chloroflexota</taxon>
        <taxon>Anaerolineae</taxon>
        <taxon>Anaerolineales</taxon>
        <taxon>Anaerolineaceae</taxon>
        <taxon>Candidatus Brevifilum</taxon>
    </lineage>
</organism>
<dbReference type="Gene3D" id="2.70.150.10">
    <property type="entry name" value="Calcium-transporting ATPase, cytoplasmic transduction domain A"/>
    <property type="match status" value="1"/>
</dbReference>
<dbReference type="Proteomes" id="UP000195514">
    <property type="component" value="Chromosome I"/>
</dbReference>
<dbReference type="SFLD" id="SFLDF00027">
    <property type="entry name" value="p-type_atpase"/>
    <property type="match status" value="1"/>
</dbReference>
<comment type="subcellular location">
    <subcellularLocation>
        <location evidence="1">Cell membrane</location>
        <topology evidence="1">Multi-pass membrane protein</topology>
    </subcellularLocation>
</comment>
<dbReference type="InterPro" id="IPR018303">
    <property type="entry name" value="ATPase_P-typ_P_site"/>
</dbReference>
<dbReference type="Pfam" id="PF00122">
    <property type="entry name" value="E1-E2_ATPase"/>
    <property type="match status" value="1"/>
</dbReference>
<evidence type="ECO:0000259" key="11">
    <source>
        <dbReference type="PROSITE" id="PS50846"/>
    </source>
</evidence>
<dbReference type="PANTHER" id="PTHR48085:SF5">
    <property type="entry name" value="CADMIUM_ZINC-TRANSPORTING ATPASE HMA4-RELATED"/>
    <property type="match status" value="1"/>
</dbReference>
<dbReference type="RefSeq" id="WP_087861268.1">
    <property type="nucleotide sequence ID" value="NZ_LT859958.1"/>
</dbReference>
<dbReference type="InterPro" id="IPR023298">
    <property type="entry name" value="ATPase_P-typ_TM_dom_sf"/>
</dbReference>
<dbReference type="InterPro" id="IPR051014">
    <property type="entry name" value="Cation_Transport_ATPase_IB"/>
</dbReference>
<name>A0A1Y6K0Z5_9CHLR</name>
<dbReference type="Pfam" id="PF00702">
    <property type="entry name" value="Hydrolase"/>
    <property type="match status" value="1"/>
</dbReference>
<reference evidence="13" key="1">
    <citation type="submission" date="2017-05" db="EMBL/GenBank/DDBJ databases">
        <authorList>
            <person name="Kirkegaard R."/>
            <person name="Mcilroy J S."/>
        </authorList>
    </citation>
    <scope>NUCLEOTIDE SEQUENCE [LARGE SCALE GENOMIC DNA]</scope>
</reference>
<dbReference type="NCBIfam" id="TIGR01494">
    <property type="entry name" value="ATPase_P-type"/>
    <property type="match status" value="2"/>
</dbReference>
<keyword evidence="12" id="KW-0378">Hydrolase</keyword>
<keyword evidence="13" id="KW-1185">Reference proteome</keyword>
<keyword evidence="10" id="KW-1003">Cell membrane</keyword>
<dbReference type="FunFam" id="2.70.150.10:FF:000002">
    <property type="entry name" value="Copper-transporting ATPase 1, putative"/>
    <property type="match status" value="1"/>
</dbReference>